<feature type="transmembrane region" description="Helical" evidence="7">
    <location>
        <begin position="99"/>
        <end position="120"/>
    </location>
</feature>
<evidence type="ECO:0000259" key="8">
    <source>
        <dbReference type="PROSITE" id="PS50109"/>
    </source>
</evidence>
<dbReference type="GO" id="GO:0000155">
    <property type="term" value="F:phosphorelay sensor kinase activity"/>
    <property type="evidence" value="ECO:0007669"/>
    <property type="project" value="InterPro"/>
</dbReference>
<dbReference type="PRINTS" id="PR00344">
    <property type="entry name" value="BCTRLSENSOR"/>
</dbReference>
<dbReference type="InterPro" id="IPR001789">
    <property type="entry name" value="Sig_transdc_resp-reg_receiver"/>
</dbReference>
<dbReference type="InterPro" id="IPR004358">
    <property type="entry name" value="Sig_transdc_His_kin-like_C"/>
</dbReference>
<feature type="domain" description="Response regulatory" evidence="9">
    <location>
        <begin position="484"/>
        <end position="604"/>
    </location>
</feature>
<name>A0A3N7J621_9BURK</name>
<dbReference type="PROSITE" id="PS50109">
    <property type="entry name" value="HIS_KIN"/>
    <property type="match status" value="1"/>
</dbReference>
<dbReference type="SMART" id="SM00387">
    <property type="entry name" value="HATPase_c"/>
    <property type="match status" value="1"/>
</dbReference>
<feature type="transmembrane region" description="Helical" evidence="7">
    <location>
        <begin position="62"/>
        <end position="79"/>
    </location>
</feature>
<evidence type="ECO:0000313" key="11">
    <source>
        <dbReference type="Proteomes" id="UP000267464"/>
    </source>
</evidence>
<dbReference type="EC" id="2.7.13.3" evidence="2"/>
<keyword evidence="7" id="KW-0472">Membrane</keyword>
<dbReference type="Gene3D" id="3.30.565.10">
    <property type="entry name" value="Histidine kinase-like ATPase, C-terminal domain"/>
    <property type="match status" value="1"/>
</dbReference>
<gene>
    <name evidence="10" type="ORF">DZC73_04310</name>
</gene>
<dbReference type="RefSeq" id="WP_124538937.1">
    <property type="nucleotide sequence ID" value="NZ_QUSW01000001.1"/>
</dbReference>
<feature type="transmembrane region" description="Helical" evidence="7">
    <location>
        <begin position="126"/>
        <end position="145"/>
    </location>
</feature>
<dbReference type="PANTHER" id="PTHR43047:SF9">
    <property type="entry name" value="HISTIDINE KINASE"/>
    <property type="match status" value="1"/>
</dbReference>
<dbReference type="SUPFAM" id="SSF52172">
    <property type="entry name" value="CheY-like"/>
    <property type="match status" value="1"/>
</dbReference>
<dbReference type="InterPro" id="IPR036890">
    <property type="entry name" value="HATPase_C_sf"/>
</dbReference>
<evidence type="ECO:0000256" key="1">
    <source>
        <dbReference type="ARBA" id="ARBA00000085"/>
    </source>
</evidence>
<dbReference type="Pfam" id="PF00072">
    <property type="entry name" value="Response_reg"/>
    <property type="match status" value="1"/>
</dbReference>
<protein>
    <recommendedName>
        <fullName evidence="2">histidine kinase</fullName>
        <ecNumber evidence="2">2.7.13.3</ecNumber>
    </recommendedName>
</protein>
<dbReference type="CDD" id="cd00156">
    <property type="entry name" value="REC"/>
    <property type="match status" value="1"/>
</dbReference>
<dbReference type="OrthoDB" id="6114847at2"/>
<feature type="modified residue" description="4-aspartylphosphate" evidence="6">
    <location>
        <position position="538"/>
    </location>
</feature>
<keyword evidence="3 6" id="KW-0597">Phosphoprotein</keyword>
<comment type="catalytic activity">
    <reaction evidence="1">
        <text>ATP + protein L-histidine = ADP + protein N-phospho-L-histidine.</text>
        <dbReference type="EC" id="2.7.13.3"/>
    </reaction>
</comment>
<dbReference type="InterPro" id="IPR036097">
    <property type="entry name" value="HisK_dim/P_sf"/>
</dbReference>
<dbReference type="EMBL" id="QUSW01000001">
    <property type="protein sequence ID" value="RQP26262.1"/>
    <property type="molecule type" value="Genomic_DNA"/>
</dbReference>
<dbReference type="InterPro" id="IPR011006">
    <property type="entry name" value="CheY-like_superfamily"/>
</dbReference>
<dbReference type="SMART" id="SM00388">
    <property type="entry name" value="HisKA"/>
    <property type="match status" value="1"/>
</dbReference>
<sequence>MNSVANPLPAPAAGTKPGGRDPALAEIVQSIFDYMPATLAGYMAGIGVIALLYWAITPMPVMASWLGLFFVIWIARLFMSRQFNRAKPQTQEDWQRWRIYANLGTFASGILWGTTAWIFYPHGDSIQQVGLIILVYTFCVAAVPVLSTQPRVYLTFAALSFVPLAVRIASEGTVYAYQLAGVLLLIMSLTTVLARRYRQALQRVIDLKLHADELLAQLRVEKQAADTARREAEVANRSKTQFFTAASHDLRQPLHAMGLFAEALRNKSHDDEVAHLVNSINASVDALEELFSELLDITRIDSGGVAVNPQHFEIGDIFRKLRLHFEPTAFEKGLALRLRGGKHMVHADPLLVERVLRNLVSNAIRYTQDGTVLVGCRRRGERVLLQVWDTGPGISEQEQTRIFDEFYQVPGSNEANTHERKGLGLGLSIVKRLSALMDAPLTIRSKLGRGTVFTFELAPGKAVPATAPAISSKGPLGLTLEGRLIVIVEDEPAVRSGLEALLRGWGATIASFDSVDGSTQWANMAPTDAQKPDLLIVDYRLENGRNGVEAITLMRQRFGPDIPAIVVTGSTMTGHDREAQEKNFHLLIKPVVPNKLRAMIAFKLGVKGR</sequence>
<reference evidence="10 11" key="2">
    <citation type="submission" date="2018-12" db="EMBL/GenBank/DDBJ databases">
        <title>Rhizobacter gummiphilus sp. nov., a rubber-degrading bacterium isolated from the soil of a botanical garden in Japan.</title>
        <authorList>
            <person name="Shunsuke S.S."/>
        </authorList>
    </citation>
    <scope>NUCLEOTIDE SEQUENCE [LARGE SCALE GENOMIC DNA]</scope>
    <source>
        <strain evidence="10 11">S-16</strain>
    </source>
</reference>
<evidence type="ECO:0000313" key="10">
    <source>
        <dbReference type="EMBL" id="RQP26262.1"/>
    </source>
</evidence>
<dbReference type="InterPro" id="IPR003661">
    <property type="entry name" value="HisK_dim/P_dom"/>
</dbReference>
<feature type="domain" description="Histidine kinase" evidence="8">
    <location>
        <begin position="245"/>
        <end position="461"/>
    </location>
</feature>
<feature type="transmembrane region" description="Helical" evidence="7">
    <location>
        <begin position="175"/>
        <end position="194"/>
    </location>
</feature>
<evidence type="ECO:0000259" key="9">
    <source>
        <dbReference type="PROSITE" id="PS50110"/>
    </source>
</evidence>
<accession>A0A3N7J621</accession>
<evidence type="ECO:0000256" key="4">
    <source>
        <dbReference type="ARBA" id="ARBA00022679"/>
    </source>
</evidence>
<dbReference type="Gene3D" id="1.10.287.130">
    <property type="match status" value="1"/>
</dbReference>
<evidence type="ECO:0000256" key="3">
    <source>
        <dbReference type="ARBA" id="ARBA00022553"/>
    </source>
</evidence>
<keyword evidence="7" id="KW-1133">Transmembrane helix</keyword>
<dbReference type="CDD" id="cd00082">
    <property type="entry name" value="HisKA"/>
    <property type="match status" value="1"/>
</dbReference>
<evidence type="ECO:0000256" key="7">
    <source>
        <dbReference type="SAM" id="Phobius"/>
    </source>
</evidence>
<dbReference type="FunFam" id="3.30.565.10:FF:000049">
    <property type="entry name" value="Two-component sensor histidine kinase"/>
    <property type="match status" value="1"/>
</dbReference>
<dbReference type="InterPro" id="IPR005467">
    <property type="entry name" value="His_kinase_dom"/>
</dbReference>
<dbReference type="SUPFAM" id="SSF55874">
    <property type="entry name" value="ATPase domain of HSP90 chaperone/DNA topoisomerase II/histidine kinase"/>
    <property type="match status" value="1"/>
</dbReference>
<keyword evidence="11" id="KW-1185">Reference proteome</keyword>
<dbReference type="SUPFAM" id="SSF47384">
    <property type="entry name" value="Homodimeric domain of signal transducing histidine kinase"/>
    <property type="match status" value="1"/>
</dbReference>
<dbReference type="InterPro" id="IPR003594">
    <property type="entry name" value="HATPase_dom"/>
</dbReference>
<keyword evidence="7" id="KW-0812">Transmembrane</keyword>
<evidence type="ECO:0000256" key="5">
    <source>
        <dbReference type="ARBA" id="ARBA00022777"/>
    </source>
</evidence>
<dbReference type="GO" id="GO:0005886">
    <property type="term" value="C:plasma membrane"/>
    <property type="evidence" value="ECO:0007669"/>
    <property type="project" value="TreeGrafter"/>
</dbReference>
<dbReference type="GO" id="GO:0009927">
    <property type="term" value="F:histidine phosphotransfer kinase activity"/>
    <property type="evidence" value="ECO:0007669"/>
    <property type="project" value="TreeGrafter"/>
</dbReference>
<comment type="caution">
    <text evidence="10">The sequence shown here is derived from an EMBL/GenBank/DDBJ whole genome shotgun (WGS) entry which is preliminary data.</text>
</comment>
<reference evidence="10 11" key="1">
    <citation type="submission" date="2018-08" db="EMBL/GenBank/DDBJ databases">
        <authorList>
            <person name="Khan S.A."/>
            <person name="Jeon C.O."/>
            <person name="Chun B.H."/>
            <person name="Jeong S.E."/>
        </authorList>
    </citation>
    <scope>NUCLEOTIDE SEQUENCE [LARGE SCALE GENOMIC DNA]</scope>
    <source>
        <strain evidence="10 11">S-16</strain>
    </source>
</reference>
<evidence type="ECO:0000256" key="2">
    <source>
        <dbReference type="ARBA" id="ARBA00012438"/>
    </source>
</evidence>
<dbReference type="Pfam" id="PF00512">
    <property type="entry name" value="HisKA"/>
    <property type="match status" value="1"/>
</dbReference>
<keyword evidence="4" id="KW-0808">Transferase</keyword>
<dbReference type="AlphaFoldDB" id="A0A3N7J621"/>
<dbReference type="PANTHER" id="PTHR43047">
    <property type="entry name" value="TWO-COMPONENT HISTIDINE PROTEIN KINASE"/>
    <property type="match status" value="1"/>
</dbReference>
<dbReference type="Gene3D" id="3.40.50.2300">
    <property type="match status" value="1"/>
</dbReference>
<feature type="transmembrane region" description="Helical" evidence="7">
    <location>
        <begin position="152"/>
        <end position="169"/>
    </location>
</feature>
<dbReference type="Pfam" id="PF02518">
    <property type="entry name" value="HATPase_c"/>
    <property type="match status" value="1"/>
</dbReference>
<proteinExistence type="predicted"/>
<dbReference type="PROSITE" id="PS50110">
    <property type="entry name" value="RESPONSE_REGULATORY"/>
    <property type="match status" value="1"/>
</dbReference>
<dbReference type="Proteomes" id="UP000267464">
    <property type="component" value="Unassembled WGS sequence"/>
</dbReference>
<dbReference type="SMART" id="SM00448">
    <property type="entry name" value="REC"/>
    <property type="match status" value="1"/>
</dbReference>
<keyword evidence="5" id="KW-0418">Kinase</keyword>
<evidence type="ECO:0000256" key="6">
    <source>
        <dbReference type="PROSITE-ProRule" id="PRU00169"/>
    </source>
</evidence>
<feature type="transmembrane region" description="Helical" evidence="7">
    <location>
        <begin position="39"/>
        <end position="56"/>
    </location>
</feature>
<organism evidence="10 11">
    <name type="scientific">Piscinibacter terrae</name>
    <dbReference type="NCBI Taxonomy" id="2496871"/>
    <lineage>
        <taxon>Bacteria</taxon>
        <taxon>Pseudomonadati</taxon>
        <taxon>Pseudomonadota</taxon>
        <taxon>Betaproteobacteria</taxon>
        <taxon>Burkholderiales</taxon>
        <taxon>Sphaerotilaceae</taxon>
        <taxon>Piscinibacter</taxon>
    </lineage>
</organism>